<name>A0ABN7SW43_OIKDI</name>
<evidence type="ECO:0000313" key="2">
    <source>
        <dbReference type="EMBL" id="CAG5106121.1"/>
    </source>
</evidence>
<proteinExistence type="predicted"/>
<feature type="region of interest" description="Disordered" evidence="1">
    <location>
        <begin position="149"/>
        <end position="170"/>
    </location>
</feature>
<feature type="compositionally biased region" description="Basic and acidic residues" evidence="1">
    <location>
        <begin position="31"/>
        <end position="41"/>
    </location>
</feature>
<accession>A0ABN7SW43</accession>
<evidence type="ECO:0000313" key="3">
    <source>
        <dbReference type="Proteomes" id="UP001158576"/>
    </source>
</evidence>
<feature type="compositionally biased region" description="Polar residues" evidence="1">
    <location>
        <begin position="63"/>
        <end position="78"/>
    </location>
</feature>
<reference evidence="2 3" key="1">
    <citation type="submission" date="2021-04" db="EMBL/GenBank/DDBJ databases">
        <authorList>
            <person name="Bliznina A."/>
        </authorList>
    </citation>
    <scope>NUCLEOTIDE SEQUENCE [LARGE SCALE GENOMIC DNA]</scope>
</reference>
<protein>
    <submittedName>
        <fullName evidence="2">Oidioi.mRNA.OKI2018_I69.chr1.g2692.t1.cds</fullName>
    </submittedName>
</protein>
<feature type="compositionally biased region" description="Basic and acidic residues" evidence="1">
    <location>
        <begin position="1"/>
        <end position="13"/>
    </location>
</feature>
<feature type="compositionally biased region" description="Basic and acidic residues" evidence="1">
    <location>
        <begin position="161"/>
        <end position="170"/>
    </location>
</feature>
<evidence type="ECO:0000256" key="1">
    <source>
        <dbReference type="SAM" id="MobiDB-lite"/>
    </source>
</evidence>
<sequence length="252" mass="29019">MNSNFERENDRNNPDSQDEEPEIARGSCNRRFFENISERVQPDITEDAWQRRDNDDSYDSDSTNISEENSQYDTSPFGSDSEVEGDDQPAYDHFFDFDEHGLPEQGVVDTDYDRIYTFRRQSSMSLRERERQERISNSAPPLTEFFEELTCSSPKSKKTPGFKEEGKIKSTSEKKCVQNKILESADIKTSEHDDLRNDSKIDRRRIADVDIHKSDEPANKRMRPNVQTNVPSNLSATGPSSSIYKNDGMDFG</sequence>
<organism evidence="2 3">
    <name type="scientific">Oikopleura dioica</name>
    <name type="common">Tunicate</name>
    <dbReference type="NCBI Taxonomy" id="34765"/>
    <lineage>
        <taxon>Eukaryota</taxon>
        <taxon>Metazoa</taxon>
        <taxon>Chordata</taxon>
        <taxon>Tunicata</taxon>
        <taxon>Appendicularia</taxon>
        <taxon>Copelata</taxon>
        <taxon>Oikopleuridae</taxon>
        <taxon>Oikopleura</taxon>
    </lineage>
</organism>
<feature type="region of interest" description="Disordered" evidence="1">
    <location>
        <begin position="204"/>
        <end position="252"/>
    </location>
</feature>
<dbReference type="Proteomes" id="UP001158576">
    <property type="component" value="Chromosome 1"/>
</dbReference>
<feature type="region of interest" description="Disordered" evidence="1">
    <location>
        <begin position="1"/>
        <end position="97"/>
    </location>
</feature>
<keyword evidence="3" id="KW-1185">Reference proteome</keyword>
<gene>
    <name evidence="2" type="ORF">OKIOD_LOCUS11457</name>
</gene>
<dbReference type="EMBL" id="OU015566">
    <property type="protein sequence ID" value="CAG5106121.1"/>
    <property type="molecule type" value="Genomic_DNA"/>
</dbReference>
<feature type="compositionally biased region" description="Basic and acidic residues" evidence="1">
    <location>
        <begin position="204"/>
        <end position="219"/>
    </location>
</feature>
<feature type="compositionally biased region" description="Polar residues" evidence="1">
    <location>
        <begin position="225"/>
        <end position="244"/>
    </location>
</feature>